<organism evidence="2 3">
    <name type="scientific">Neisseria elongata subsp. glycolytica ATCC 29315</name>
    <dbReference type="NCBI Taxonomy" id="546263"/>
    <lineage>
        <taxon>Bacteria</taxon>
        <taxon>Pseudomonadati</taxon>
        <taxon>Pseudomonadota</taxon>
        <taxon>Betaproteobacteria</taxon>
        <taxon>Neisseriales</taxon>
        <taxon>Neisseriaceae</taxon>
        <taxon>Neisseria</taxon>
    </lineage>
</organism>
<evidence type="ECO:0000313" key="3">
    <source>
        <dbReference type="Proteomes" id="UP000005536"/>
    </source>
</evidence>
<keyword evidence="1" id="KW-1133">Transmembrane helix</keyword>
<dbReference type="EMBL" id="ADBF01000232">
    <property type="protein sequence ID" value="EFE48890.1"/>
    <property type="molecule type" value="Genomic_DNA"/>
</dbReference>
<reference evidence="2 3" key="1">
    <citation type="submission" date="2010-02" db="EMBL/GenBank/DDBJ databases">
        <authorList>
            <person name="Weinstock G."/>
            <person name="Sodergren E."/>
            <person name="Clifton S."/>
            <person name="Fulton L."/>
            <person name="Fulton B."/>
            <person name="Courtney L."/>
            <person name="Fronick C."/>
            <person name="Harrison M."/>
            <person name="Strong C."/>
            <person name="Farmer C."/>
            <person name="Delahaunty K."/>
            <person name="Markovic C."/>
            <person name="Hall O."/>
            <person name="Minx P."/>
            <person name="Tomlinson C."/>
            <person name="Mitreva M."/>
            <person name="Nelson J."/>
            <person name="Hou S."/>
            <person name="Wollam A."/>
            <person name="Pepin K.H."/>
            <person name="Johnson M."/>
            <person name="Bhonagiri V."/>
            <person name="Zhang X."/>
            <person name="Suruliraj S."/>
            <person name="Warren W."/>
            <person name="Chinwalla A."/>
            <person name="Mardis E.R."/>
            <person name="Wilson R.K."/>
        </authorList>
    </citation>
    <scope>NUCLEOTIDE SEQUENCE [LARGE SCALE GENOMIC DNA]</scope>
    <source>
        <strain evidence="2 3">ATCC 29315</strain>
    </source>
</reference>
<evidence type="ECO:0000256" key="1">
    <source>
        <dbReference type="SAM" id="Phobius"/>
    </source>
</evidence>
<proteinExistence type="predicted"/>
<dbReference type="Proteomes" id="UP000005536">
    <property type="component" value="Unassembled WGS sequence"/>
</dbReference>
<accession>D4DTF6</accession>
<protein>
    <submittedName>
        <fullName evidence="2">Uncharacterized protein</fullName>
    </submittedName>
</protein>
<name>D4DTF6_NEIEG</name>
<keyword evidence="1" id="KW-0812">Transmembrane</keyword>
<feature type="transmembrane region" description="Helical" evidence="1">
    <location>
        <begin position="12"/>
        <end position="34"/>
    </location>
</feature>
<dbReference type="AlphaFoldDB" id="D4DTF6"/>
<comment type="caution">
    <text evidence="2">The sequence shown here is derived from an EMBL/GenBank/DDBJ whole genome shotgun (WGS) entry which is preliminary data.</text>
</comment>
<sequence length="42" mass="5249">MYRGRWRQARILYPSAAATHEFFTFFTYTVYALFPFRNKFYL</sequence>
<evidence type="ECO:0000313" key="2">
    <source>
        <dbReference type="EMBL" id="EFE48890.1"/>
    </source>
</evidence>
<keyword evidence="1" id="KW-0472">Membrane</keyword>
<gene>
    <name evidence="2" type="ORF">NEIELOOT_02361</name>
</gene>